<dbReference type="Gene3D" id="3.10.560.10">
    <property type="entry name" value="Outer membrane lipoprotein wza domain like"/>
    <property type="match status" value="1"/>
</dbReference>
<name>A0A6J5ZWG5_9ZZZZ</name>
<dbReference type="InterPro" id="IPR003583">
    <property type="entry name" value="Hlx-hairpin-Hlx_DNA-bd_motif"/>
</dbReference>
<dbReference type="GO" id="GO:0006281">
    <property type="term" value="P:DNA repair"/>
    <property type="evidence" value="ECO:0007669"/>
    <property type="project" value="InterPro"/>
</dbReference>
<dbReference type="PANTHER" id="PTHR21180">
    <property type="entry name" value="ENDONUCLEASE/EXONUCLEASE/PHOSPHATASE FAMILY DOMAIN-CONTAINING PROTEIN 1"/>
    <property type="match status" value="1"/>
</dbReference>
<dbReference type="NCBIfam" id="TIGR00426">
    <property type="entry name" value="competence protein ComEA helix-hairpin-helix repeat region"/>
    <property type="match status" value="1"/>
</dbReference>
<organism evidence="3">
    <name type="scientific">freshwater metagenome</name>
    <dbReference type="NCBI Taxonomy" id="449393"/>
    <lineage>
        <taxon>unclassified sequences</taxon>
        <taxon>metagenomes</taxon>
        <taxon>ecological metagenomes</taxon>
    </lineage>
</organism>
<gene>
    <name evidence="3" type="ORF">UFOPK3522_01372</name>
</gene>
<evidence type="ECO:0000259" key="2">
    <source>
        <dbReference type="SMART" id="SM00278"/>
    </source>
</evidence>
<evidence type="ECO:0000313" key="3">
    <source>
        <dbReference type="EMBL" id="CAB4346455.1"/>
    </source>
</evidence>
<dbReference type="Pfam" id="PF10531">
    <property type="entry name" value="SLBB"/>
    <property type="match status" value="1"/>
</dbReference>
<dbReference type="InterPro" id="IPR051675">
    <property type="entry name" value="Endo/Exo/Phosphatase_dom_1"/>
</dbReference>
<dbReference type="SMART" id="SM00278">
    <property type="entry name" value="HhH1"/>
    <property type="match status" value="2"/>
</dbReference>
<dbReference type="PANTHER" id="PTHR21180:SF32">
    <property type="entry name" value="ENDONUCLEASE_EXONUCLEASE_PHOSPHATASE FAMILY DOMAIN-CONTAINING PROTEIN 1"/>
    <property type="match status" value="1"/>
</dbReference>
<feature type="region of interest" description="Disordered" evidence="1">
    <location>
        <begin position="175"/>
        <end position="199"/>
    </location>
</feature>
<proteinExistence type="predicted"/>
<feature type="domain" description="Helix-hairpin-helix DNA-binding motif class 1" evidence="2">
    <location>
        <begin position="147"/>
        <end position="166"/>
    </location>
</feature>
<dbReference type="AlphaFoldDB" id="A0A6J5ZWG5"/>
<protein>
    <submittedName>
        <fullName evidence="3">Unannotated protein</fullName>
    </submittedName>
</protein>
<dbReference type="SUPFAM" id="SSF47781">
    <property type="entry name" value="RuvA domain 2-like"/>
    <property type="match status" value="1"/>
</dbReference>
<dbReference type="Pfam" id="PF12836">
    <property type="entry name" value="HHH_3"/>
    <property type="match status" value="1"/>
</dbReference>
<sequence>MIACAAAVVVALALGGKSLADQGPQAAPVSGASQYPTSNAAAVAGAAVPTGLVERGDQRPVVHVAGAVRQPGVYTLKVGSRVRDAVRRAGGASSRGDANAINLAARVSDGAQVIVPLKAGAAAAASVGSGVGGAATAPISLGNATVEQLDTLDGVGPATAEKIIQWRTEHGGFSSVDDLGEVPGIGPKKLEALRSQVTP</sequence>
<evidence type="ECO:0000256" key="1">
    <source>
        <dbReference type="SAM" id="MobiDB-lite"/>
    </source>
</evidence>
<dbReference type="GO" id="GO:0015628">
    <property type="term" value="P:protein secretion by the type II secretion system"/>
    <property type="evidence" value="ECO:0007669"/>
    <property type="project" value="TreeGrafter"/>
</dbReference>
<accession>A0A6J5ZWG5</accession>
<dbReference type="GO" id="GO:0015627">
    <property type="term" value="C:type II protein secretion system complex"/>
    <property type="evidence" value="ECO:0007669"/>
    <property type="project" value="TreeGrafter"/>
</dbReference>
<reference evidence="3" key="1">
    <citation type="submission" date="2020-05" db="EMBL/GenBank/DDBJ databases">
        <authorList>
            <person name="Chiriac C."/>
            <person name="Salcher M."/>
            <person name="Ghai R."/>
            <person name="Kavagutti S V."/>
        </authorList>
    </citation>
    <scope>NUCLEOTIDE SEQUENCE</scope>
</reference>
<dbReference type="Gene3D" id="1.10.150.280">
    <property type="entry name" value="AF1531-like domain"/>
    <property type="match status" value="1"/>
</dbReference>
<dbReference type="InterPro" id="IPR019554">
    <property type="entry name" value="Soluble_ligand-bd"/>
</dbReference>
<feature type="domain" description="Helix-hairpin-helix DNA-binding motif class 1" evidence="2">
    <location>
        <begin position="177"/>
        <end position="196"/>
    </location>
</feature>
<dbReference type="InterPro" id="IPR010994">
    <property type="entry name" value="RuvA_2-like"/>
</dbReference>
<dbReference type="EMBL" id="CAESAO010000146">
    <property type="protein sequence ID" value="CAB4346455.1"/>
    <property type="molecule type" value="Genomic_DNA"/>
</dbReference>
<dbReference type="GO" id="GO:0003677">
    <property type="term" value="F:DNA binding"/>
    <property type="evidence" value="ECO:0007669"/>
    <property type="project" value="InterPro"/>
</dbReference>
<dbReference type="InterPro" id="IPR004509">
    <property type="entry name" value="Competence_ComEA_HhH"/>
</dbReference>